<organism evidence="3 4">
    <name type="scientific">Coraliomargarita algicola</name>
    <dbReference type="NCBI Taxonomy" id="3092156"/>
    <lineage>
        <taxon>Bacteria</taxon>
        <taxon>Pseudomonadati</taxon>
        <taxon>Verrucomicrobiota</taxon>
        <taxon>Opitutia</taxon>
        <taxon>Puniceicoccales</taxon>
        <taxon>Coraliomargaritaceae</taxon>
        <taxon>Coraliomargarita</taxon>
    </lineage>
</organism>
<accession>A0ABZ0RKK8</accession>
<protein>
    <submittedName>
        <fullName evidence="3">LPS assembly protein LptD</fullName>
    </submittedName>
</protein>
<dbReference type="EMBL" id="CP138858">
    <property type="protein sequence ID" value="WPJ95799.1"/>
    <property type="molecule type" value="Genomic_DNA"/>
</dbReference>
<evidence type="ECO:0000313" key="4">
    <source>
        <dbReference type="Proteomes" id="UP001324993"/>
    </source>
</evidence>
<proteinExistence type="predicted"/>
<evidence type="ECO:0000313" key="3">
    <source>
        <dbReference type="EMBL" id="WPJ95799.1"/>
    </source>
</evidence>
<evidence type="ECO:0000259" key="2">
    <source>
        <dbReference type="Pfam" id="PF04453"/>
    </source>
</evidence>
<keyword evidence="4" id="KW-1185">Reference proteome</keyword>
<keyword evidence="1" id="KW-0732">Signal</keyword>
<sequence length="718" mass="81618">MLVNARNTSLFFSLTLSISLNAALPELSSLEPLEFDEASQRLVARGDARLDFDHTRIRADRITYYQEYSLADADGNVVISRDGGRLLADRLSYDGQQNVFSVDLLRTGQWPYYVTGVSAGGTTEDTTINGATLYYGAPSQFGLSASSNEVRYISNETEQYVSMDGATFRLGTVPFFYIPSYRHYLAGSPYMVDLNAGSDSELGYYLQTTTLFPVNSWLRAGANLDVYSQRGVLAGPTAQYTYNTSSQRIVGALSTGAIHDNGSQSERGLDAFDNPIDAERGFAEWRHKHHIGERFTGTASISYWSDSEVTRDFRDDIYSDNERPDSFAEAVYAGDNYLISAFGRFDPNQFQTVQERSPEIRFDLLPIPIFNTGAYHRASASYVHLSEDFGDSAPLLTVEGESDRFDLTYRIERPFLLTDWLTLKPLAGAWFTQYENQQLDPGFFTPPATLNADSFSRDIYELGFDLEARAYASYPTVNKTWGIDGLRHFVRPVLRYRYFSDPDDINEIATIDREVFDLQRPLLDLSDLRNVDQIADTHLVRLGVENLFQTRAQGYGSRTLAALNFYQDILFEKSLRYDGDQEDTFNATWVELVLNPAPWLKFDLASRFKTESLMLEELRTRTTIQSGEVWELGLSTDLLNQRIDQYRLDFIYRINERYAFLSDVNFDADTGEFTKIKLGLRTRIGSTWELVYAITFREDASRESDVEFQLQLRLASGE</sequence>
<dbReference type="PANTHER" id="PTHR30189:SF1">
    <property type="entry name" value="LPS-ASSEMBLY PROTEIN LPTD"/>
    <property type="match status" value="1"/>
</dbReference>
<dbReference type="Proteomes" id="UP001324993">
    <property type="component" value="Chromosome"/>
</dbReference>
<dbReference type="Pfam" id="PF04453">
    <property type="entry name" value="LptD"/>
    <property type="match status" value="1"/>
</dbReference>
<gene>
    <name evidence="3" type="primary">lptD</name>
    <name evidence="3" type="ORF">SH580_20480</name>
</gene>
<dbReference type="PANTHER" id="PTHR30189">
    <property type="entry name" value="LPS-ASSEMBLY PROTEIN"/>
    <property type="match status" value="1"/>
</dbReference>
<dbReference type="InterPro" id="IPR007543">
    <property type="entry name" value="LptD_C"/>
</dbReference>
<name>A0ABZ0RKK8_9BACT</name>
<dbReference type="InterPro" id="IPR050218">
    <property type="entry name" value="LptD"/>
</dbReference>
<feature type="signal peptide" evidence="1">
    <location>
        <begin position="1"/>
        <end position="22"/>
    </location>
</feature>
<evidence type="ECO:0000256" key="1">
    <source>
        <dbReference type="SAM" id="SignalP"/>
    </source>
</evidence>
<feature type="chain" id="PRO_5046645273" evidence="1">
    <location>
        <begin position="23"/>
        <end position="718"/>
    </location>
</feature>
<feature type="domain" description="LptD C-terminal" evidence="2">
    <location>
        <begin position="279"/>
        <end position="626"/>
    </location>
</feature>
<dbReference type="Gene3D" id="2.60.450.10">
    <property type="entry name" value="Lipopolysaccharide (LPS) transport protein A like domain"/>
    <property type="match status" value="1"/>
</dbReference>
<dbReference type="RefSeq" id="WP_319832676.1">
    <property type="nucleotide sequence ID" value="NZ_CP138858.1"/>
</dbReference>
<reference evidence="3 4" key="1">
    <citation type="submission" date="2023-11" db="EMBL/GenBank/DDBJ databases">
        <title>Coraliomargarita sp. nov., isolated from marine algae.</title>
        <authorList>
            <person name="Lee J.K."/>
            <person name="Baek J.H."/>
            <person name="Kim J.M."/>
            <person name="Choi D.G."/>
            <person name="Jeon C.O."/>
        </authorList>
    </citation>
    <scope>NUCLEOTIDE SEQUENCE [LARGE SCALE GENOMIC DNA]</scope>
    <source>
        <strain evidence="3 4">J2-16</strain>
    </source>
</reference>